<keyword evidence="3" id="KW-1185">Reference proteome</keyword>
<feature type="compositionally biased region" description="Low complexity" evidence="1">
    <location>
        <begin position="85"/>
        <end position="115"/>
    </location>
</feature>
<evidence type="ECO:0000256" key="1">
    <source>
        <dbReference type="SAM" id="MobiDB-lite"/>
    </source>
</evidence>
<accession>A0ABP8RVT8</accession>
<feature type="region of interest" description="Disordered" evidence="1">
    <location>
        <begin position="190"/>
        <end position="249"/>
    </location>
</feature>
<gene>
    <name evidence="2" type="ORF">GCM10023175_36750</name>
</gene>
<name>A0ABP8RVT8_9PSEU</name>
<protein>
    <recommendedName>
        <fullName evidence="4">ParB-like nuclease family protein</fullName>
    </recommendedName>
</protein>
<proteinExistence type="predicted"/>
<comment type="caution">
    <text evidence="2">The sequence shown here is derived from an EMBL/GenBank/DDBJ whole genome shotgun (WGS) entry which is preliminary data.</text>
</comment>
<feature type="compositionally biased region" description="Basic and acidic residues" evidence="1">
    <location>
        <begin position="66"/>
        <end position="82"/>
    </location>
</feature>
<dbReference type="EMBL" id="BAABGT010000047">
    <property type="protein sequence ID" value="GAA4549173.1"/>
    <property type="molecule type" value="Genomic_DNA"/>
</dbReference>
<feature type="compositionally biased region" description="Basic residues" evidence="1">
    <location>
        <begin position="215"/>
        <end position="224"/>
    </location>
</feature>
<evidence type="ECO:0000313" key="3">
    <source>
        <dbReference type="Proteomes" id="UP001501598"/>
    </source>
</evidence>
<reference evidence="3" key="1">
    <citation type="journal article" date="2019" name="Int. J. Syst. Evol. Microbiol.">
        <title>The Global Catalogue of Microorganisms (GCM) 10K type strain sequencing project: providing services to taxonomists for standard genome sequencing and annotation.</title>
        <authorList>
            <consortium name="The Broad Institute Genomics Platform"/>
            <consortium name="The Broad Institute Genome Sequencing Center for Infectious Disease"/>
            <person name="Wu L."/>
            <person name="Ma J."/>
        </authorList>
    </citation>
    <scope>NUCLEOTIDE SEQUENCE [LARGE SCALE GENOMIC DNA]</scope>
    <source>
        <strain evidence="3">JCM 17906</strain>
    </source>
</reference>
<organism evidence="2 3">
    <name type="scientific">Pseudonocardia xishanensis</name>
    <dbReference type="NCBI Taxonomy" id="630995"/>
    <lineage>
        <taxon>Bacteria</taxon>
        <taxon>Bacillati</taxon>
        <taxon>Actinomycetota</taxon>
        <taxon>Actinomycetes</taxon>
        <taxon>Pseudonocardiales</taxon>
        <taxon>Pseudonocardiaceae</taxon>
        <taxon>Pseudonocardia</taxon>
    </lineage>
</organism>
<dbReference type="Proteomes" id="UP001501598">
    <property type="component" value="Unassembled WGS sequence"/>
</dbReference>
<evidence type="ECO:0008006" key="4">
    <source>
        <dbReference type="Google" id="ProtNLM"/>
    </source>
</evidence>
<feature type="region of interest" description="Disordered" evidence="1">
    <location>
        <begin position="1"/>
        <end position="115"/>
    </location>
</feature>
<evidence type="ECO:0000313" key="2">
    <source>
        <dbReference type="EMBL" id="GAA4549173.1"/>
    </source>
</evidence>
<sequence length="249" mass="26909">MGLALWRPALVPADEPRRPGTGEPAPTTNPARPPHNPGAQWRVHAAQASANSRRPPGDGAPRRVRPTRDALHDPCKSRDRLAFMEVAVSTTESTSTEQPTAATAPDTVDADATSADTANESVAAAAAEDLGTLMWADPAELVVGINTRSEVRLSPHFVADIRDRGVREPITVRRRDDGGLVVRKGDLRVRRRHRRGHRGGQGADGVRGPRAAAVRPRRPARPQRPRGPAAAHRRRYASPRAGLDRAAHR</sequence>